<dbReference type="AlphaFoldDB" id="A0A0S4TY98"/>
<protein>
    <submittedName>
        <fullName evidence="1">Uncharacterized protein</fullName>
    </submittedName>
</protein>
<sequence length="61" mass="6925">MTMMHTNSLAQTASWVIREKSSKAVLFETFYKMIVDHLNTAKYEAVPILQYLQEFNGGVAA</sequence>
<reference evidence="1" key="1">
    <citation type="submission" date="2015-10" db="EMBL/GenBank/DDBJ databases">
        <authorList>
            <person name="Gilbert D.G."/>
        </authorList>
    </citation>
    <scope>NUCLEOTIDE SEQUENCE</scope>
    <source>
        <strain evidence="1">Phyl III-seqv23</strain>
    </source>
</reference>
<name>A0A0S4TY98_RALSL</name>
<accession>A0A0S4TY98</accession>
<evidence type="ECO:0000313" key="1">
    <source>
        <dbReference type="EMBL" id="CUV14645.1"/>
    </source>
</evidence>
<dbReference type="EMBL" id="LN899819">
    <property type="protein sequence ID" value="CUV14645.1"/>
    <property type="molecule type" value="Genomic_DNA"/>
</dbReference>
<organism evidence="1">
    <name type="scientific">Ralstonia solanacearum</name>
    <name type="common">Pseudomonas solanacearum</name>
    <dbReference type="NCBI Taxonomy" id="305"/>
    <lineage>
        <taxon>Bacteria</taxon>
        <taxon>Pseudomonadati</taxon>
        <taxon>Pseudomonadota</taxon>
        <taxon>Betaproteobacteria</taxon>
        <taxon>Burkholderiales</taxon>
        <taxon>Burkholderiaceae</taxon>
        <taxon>Ralstonia</taxon>
        <taxon>Ralstonia solanacearum species complex</taxon>
    </lineage>
</organism>
<proteinExistence type="predicted"/>
<gene>
    <name evidence="1" type="ORF">RUN39_v1_920060</name>
</gene>